<dbReference type="GO" id="GO:1903723">
    <property type="term" value="P:negative regulation of centriole elongation"/>
    <property type="evidence" value="ECO:0007669"/>
    <property type="project" value="TreeGrafter"/>
</dbReference>
<gene>
    <name evidence="2" type="ORF">G9C98_002340</name>
</gene>
<keyword evidence="3" id="KW-1185">Reference proteome</keyword>
<evidence type="ECO:0000313" key="3">
    <source>
        <dbReference type="Proteomes" id="UP000729913"/>
    </source>
</evidence>
<dbReference type="PROSITE" id="PS50096">
    <property type="entry name" value="IQ"/>
    <property type="match status" value="1"/>
</dbReference>
<dbReference type="CDD" id="cd23767">
    <property type="entry name" value="IQCD"/>
    <property type="match status" value="1"/>
</dbReference>
<dbReference type="GO" id="GO:0005814">
    <property type="term" value="C:centriole"/>
    <property type="evidence" value="ECO:0007669"/>
    <property type="project" value="InterPro"/>
</dbReference>
<organism evidence="2 3">
    <name type="scientific">Cotesia typhae</name>
    <dbReference type="NCBI Taxonomy" id="2053667"/>
    <lineage>
        <taxon>Eukaryota</taxon>
        <taxon>Metazoa</taxon>
        <taxon>Ecdysozoa</taxon>
        <taxon>Arthropoda</taxon>
        <taxon>Hexapoda</taxon>
        <taxon>Insecta</taxon>
        <taxon>Pterygota</taxon>
        <taxon>Neoptera</taxon>
        <taxon>Endopterygota</taxon>
        <taxon>Hymenoptera</taxon>
        <taxon>Apocrita</taxon>
        <taxon>Ichneumonoidea</taxon>
        <taxon>Braconidae</taxon>
        <taxon>Microgastrinae</taxon>
        <taxon>Cotesia</taxon>
    </lineage>
</organism>
<feature type="compositionally biased region" description="Polar residues" evidence="1">
    <location>
        <begin position="494"/>
        <end position="505"/>
    </location>
</feature>
<dbReference type="GO" id="GO:0007099">
    <property type="term" value="P:centriole replication"/>
    <property type="evidence" value="ECO:0007669"/>
    <property type="project" value="InterPro"/>
</dbReference>
<dbReference type="GO" id="GO:0032053">
    <property type="term" value="P:ciliary basal body organization"/>
    <property type="evidence" value="ECO:0007669"/>
    <property type="project" value="TreeGrafter"/>
</dbReference>
<dbReference type="EMBL" id="JAAOIC020000019">
    <property type="protein sequence ID" value="KAG8041352.1"/>
    <property type="molecule type" value="Genomic_DNA"/>
</dbReference>
<dbReference type="PANTHER" id="PTHR13594:SF1">
    <property type="entry name" value="CENTRIOLAR COILED-COIL PROTEIN OF 110 KDA"/>
    <property type="match status" value="1"/>
</dbReference>
<feature type="region of interest" description="Disordered" evidence="1">
    <location>
        <begin position="472"/>
        <end position="505"/>
    </location>
</feature>
<feature type="region of interest" description="Disordered" evidence="1">
    <location>
        <begin position="693"/>
        <end position="738"/>
    </location>
</feature>
<evidence type="ECO:0000256" key="1">
    <source>
        <dbReference type="SAM" id="MobiDB-lite"/>
    </source>
</evidence>
<dbReference type="PANTHER" id="PTHR13594">
    <property type="entry name" value="CENTRIOLAR COILED-COIL PROTEIN OF 110 KDA"/>
    <property type="match status" value="1"/>
</dbReference>
<proteinExistence type="predicted"/>
<sequence>MDSYVSCIKVRGTRILPPVMTNELRAEMNYYKQLALEVEERLSRLETISTEEVEEEIKNSFEEDKPSDSKTSIFHQQESVTSFTGDSPEQSKAEVNKISCEQVNDGWKGRSDDETITNSTDINKYINTSDSSKTNVTETVSEIGKPCVPKTLDIIPITVDHRNLIERKASSDVEEADTEVPKLVRQGSYTLDSPSPMLLAHFQQPENDYVPTSTTNGVKPREWSVNYCKLEWTLEEKQGIGVNNNNNNNNDNQTNNEVDLTDRRNSISEDVNNKKEYKLIEEKTDKQSISRLNHAAKSVDCIQSMLTKENFSNTSNHHINIPVVRSKSSNAVKNYLNNFKNSKDICSVAKIYGAQKAFSNGNSPTSKRKYADNKMTRSFEGSSNDQYDSRPVDKSKPVVTSEKLLQVFKEIQKTHHHQMAHLIARQQKEQIIMQQEFEKQQLMLLEQLEKTCPGISLPAIIKKITTPVDKLKKYNSPRDSVSLPKDSQNRSDTESSPLNGSSFGSEGSLSIHFTSHDASLSESKTNRERRRSSVSRQLFSLECKTTYVPITNGAVYDDRHVKAATIINAYVRGYLTRRLMKTERVMTLKNTYREALHCMLKLHVDAPWELAELNFHKRLQHQCDAASMSIVELFSQSPSKRISIISQDRQVKQARQQRPTSAKSSYSFATQRTLARKKFKEMGIIALPEPASRNREPCTARTRCQTWTSNSREKRSPGLLNQGIKRSTSAGAVRKPWR</sequence>
<dbReference type="Proteomes" id="UP000729913">
    <property type="component" value="Unassembled WGS sequence"/>
</dbReference>
<name>A0A8J5R494_9HYME</name>
<dbReference type="InterPro" id="IPR033207">
    <property type="entry name" value="CCP110"/>
</dbReference>
<protein>
    <submittedName>
        <fullName evidence="2">Uncharacterized protein</fullName>
    </submittedName>
</protein>
<evidence type="ECO:0000313" key="2">
    <source>
        <dbReference type="EMBL" id="KAG8041352.1"/>
    </source>
</evidence>
<dbReference type="OrthoDB" id="10028852at2759"/>
<comment type="caution">
    <text evidence="2">The sequence shown here is derived from an EMBL/GenBank/DDBJ whole genome shotgun (WGS) entry which is preliminary data.</text>
</comment>
<reference evidence="2" key="2">
    <citation type="submission" date="2021-04" db="EMBL/GenBank/DDBJ databases">
        <title>Genome-wide patterns of bracovirus chromosomal integration into multiple host tissues during parasitism.</title>
        <authorList>
            <person name="Chebbi M.A.C."/>
        </authorList>
    </citation>
    <scope>NUCLEOTIDE SEQUENCE</scope>
    <source>
        <tissue evidence="2">Whole body</tissue>
    </source>
</reference>
<dbReference type="Pfam" id="PF16025">
    <property type="entry name" value="CaM_bind"/>
    <property type="match status" value="1"/>
</dbReference>
<reference evidence="2" key="1">
    <citation type="submission" date="2020-03" db="EMBL/GenBank/DDBJ databases">
        <authorList>
            <person name="Chebbi M.A."/>
            <person name="Drezen J.M."/>
        </authorList>
    </citation>
    <scope>NUCLEOTIDE SEQUENCE</scope>
    <source>
        <tissue evidence="2">Whole body</tissue>
    </source>
</reference>
<dbReference type="AlphaFoldDB" id="A0A8J5R494"/>
<dbReference type="GO" id="GO:0032465">
    <property type="term" value="P:regulation of cytokinesis"/>
    <property type="evidence" value="ECO:0007669"/>
    <property type="project" value="InterPro"/>
</dbReference>
<accession>A0A8J5R494</accession>